<keyword evidence="3" id="KW-0732">Signal</keyword>
<dbReference type="InterPro" id="IPR012336">
    <property type="entry name" value="Thioredoxin-like_fold"/>
</dbReference>
<reference evidence="9 10" key="1">
    <citation type="submission" date="2020-08" db="EMBL/GenBank/DDBJ databases">
        <authorList>
            <person name="Seo M.-J."/>
        </authorList>
    </citation>
    <scope>NUCLEOTIDE SEQUENCE [LARGE SCALE GENOMIC DNA]</scope>
    <source>
        <strain evidence="9 10">MBLA0160</strain>
    </source>
</reference>
<dbReference type="Gene3D" id="3.40.30.10">
    <property type="entry name" value="Glutaredoxin"/>
    <property type="match status" value="1"/>
</dbReference>
<dbReference type="GO" id="GO:0016491">
    <property type="term" value="F:oxidoreductase activity"/>
    <property type="evidence" value="ECO:0007669"/>
    <property type="project" value="UniProtKB-KW"/>
</dbReference>
<comment type="similarity">
    <text evidence="2">Belongs to the glutaredoxin family.</text>
</comment>
<keyword evidence="6" id="KW-1015">Disulfide bond</keyword>
<dbReference type="PROSITE" id="PS51257">
    <property type="entry name" value="PROKAR_LIPOPROTEIN"/>
    <property type="match status" value="1"/>
</dbReference>
<name>A0A7J9SJH7_9EURY</name>
<feature type="domain" description="Thioredoxin-like fold" evidence="8">
    <location>
        <begin position="51"/>
        <end position="202"/>
    </location>
</feature>
<comment type="caution">
    <text evidence="9">The sequence shown here is derived from an EMBL/GenBank/DDBJ whole genome shotgun (WGS) entry which is preliminary data.</text>
</comment>
<accession>A0A7J9SJH7</accession>
<evidence type="ECO:0000313" key="10">
    <source>
        <dbReference type="Proteomes" id="UP000546257"/>
    </source>
</evidence>
<evidence type="ECO:0000256" key="1">
    <source>
        <dbReference type="ARBA" id="ARBA00005791"/>
    </source>
</evidence>
<keyword evidence="7" id="KW-0676">Redox-active center</keyword>
<dbReference type="Proteomes" id="UP000546257">
    <property type="component" value="Unassembled WGS sequence"/>
</dbReference>
<dbReference type="SUPFAM" id="SSF52833">
    <property type="entry name" value="Thioredoxin-like"/>
    <property type="match status" value="1"/>
</dbReference>
<dbReference type="InterPro" id="IPR006311">
    <property type="entry name" value="TAT_signal"/>
</dbReference>
<dbReference type="PANTHER" id="PTHR13887:SF14">
    <property type="entry name" value="DISULFIDE BOND FORMATION PROTEIN D"/>
    <property type="match status" value="1"/>
</dbReference>
<gene>
    <name evidence="9" type="ORF">H5V44_07525</name>
</gene>
<evidence type="ECO:0000256" key="6">
    <source>
        <dbReference type="ARBA" id="ARBA00023157"/>
    </source>
</evidence>
<dbReference type="EMBL" id="JACKXD010000002">
    <property type="protein sequence ID" value="MBB6646137.1"/>
    <property type="molecule type" value="Genomic_DNA"/>
</dbReference>
<evidence type="ECO:0000256" key="3">
    <source>
        <dbReference type="ARBA" id="ARBA00022729"/>
    </source>
</evidence>
<proteinExistence type="inferred from homology"/>
<evidence type="ECO:0000256" key="2">
    <source>
        <dbReference type="ARBA" id="ARBA00007787"/>
    </source>
</evidence>
<evidence type="ECO:0000256" key="5">
    <source>
        <dbReference type="ARBA" id="ARBA00023002"/>
    </source>
</evidence>
<dbReference type="PROSITE" id="PS51318">
    <property type="entry name" value="TAT"/>
    <property type="match status" value="1"/>
</dbReference>
<dbReference type="AlphaFoldDB" id="A0A7J9SJH7"/>
<evidence type="ECO:0000256" key="4">
    <source>
        <dbReference type="ARBA" id="ARBA00022982"/>
    </source>
</evidence>
<protein>
    <submittedName>
        <fullName evidence="9">Thioredoxin domain-containing protein</fullName>
    </submittedName>
</protein>
<organism evidence="9 10">
    <name type="scientific">Halobellus ruber</name>
    <dbReference type="NCBI Taxonomy" id="2761102"/>
    <lineage>
        <taxon>Archaea</taxon>
        <taxon>Methanobacteriati</taxon>
        <taxon>Methanobacteriota</taxon>
        <taxon>Stenosarchaea group</taxon>
        <taxon>Halobacteria</taxon>
        <taxon>Halobacteriales</taxon>
        <taxon>Haloferacaceae</taxon>
        <taxon>Halobellus</taxon>
    </lineage>
</organism>
<comment type="similarity">
    <text evidence="1">Belongs to the thioredoxin family. DsbA subfamily.</text>
</comment>
<dbReference type="RefSeq" id="WP_185192492.1">
    <property type="nucleotide sequence ID" value="NZ_JACKXD010000002.1"/>
</dbReference>
<keyword evidence="5" id="KW-0560">Oxidoreductase</keyword>
<keyword evidence="4" id="KW-0249">Electron transport</keyword>
<dbReference type="PANTHER" id="PTHR13887">
    <property type="entry name" value="GLUTATHIONE S-TRANSFERASE KAPPA"/>
    <property type="match status" value="1"/>
</dbReference>
<keyword evidence="10" id="KW-1185">Reference proteome</keyword>
<sequence length="223" mass="23840">MPTTRRSYLAAVGGAAAVGATAGCLGGGSASALPDGCDVGSLDTVSSLPRPTLGPTDAPVTVDVFEDYACPHCQTFTQETYPEIKSKYIDPGEIRYRFFDFPIPVDEQWSWRAASAARAVQDRTDAETFFAFAKGVFDDQSRLPEEGYQVVREVADGLGVDGCTVAAAAEQEPYRSVVEADRQEGRAREVPGTPAIFVNGEGLRGYEWGTVDVAIRSELEDAG</sequence>
<evidence type="ECO:0000313" key="9">
    <source>
        <dbReference type="EMBL" id="MBB6646137.1"/>
    </source>
</evidence>
<dbReference type="Pfam" id="PF13462">
    <property type="entry name" value="Thioredoxin_4"/>
    <property type="match status" value="1"/>
</dbReference>
<keyword evidence="4" id="KW-0813">Transport</keyword>
<dbReference type="InterPro" id="IPR036249">
    <property type="entry name" value="Thioredoxin-like_sf"/>
</dbReference>
<evidence type="ECO:0000256" key="7">
    <source>
        <dbReference type="ARBA" id="ARBA00023284"/>
    </source>
</evidence>
<evidence type="ECO:0000259" key="8">
    <source>
        <dbReference type="Pfam" id="PF13462"/>
    </source>
</evidence>
<dbReference type="CDD" id="cd02972">
    <property type="entry name" value="DsbA_family"/>
    <property type="match status" value="1"/>
</dbReference>